<dbReference type="InterPro" id="IPR007267">
    <property type="entry name" value="GtrA_DPMS_TM"/>
</dbReference>
<evidence type="ECO:0000256" key="6">
    <source>
        <dbReference type="ARBA" id="ARBA00023235"/>
    </source>
</evidence>
<dbReference type="OrthoDB" id="250857at2"/>
<dbReference type="SUPFAM" id="SSF51366">
    <property type="entry name" value="Ribulose-phoshate binding barrel"/>
    <property type="match status" value="1"/>
</dbReference>
<dbReference type="Pfam" id="PF00834">
    <property type="entry name" value="Ribul_P_3_epim"/>
    <property type="match status" value="1"/>
</dbReference>
<keyword evidence="2 7" id="KW-0812">Transmembrane</keyword>
<dbReference type="AlphaFoldDB" id="D2R711"/>
<feature type="transmembrane region" description="Helical" evidence="7">
    <location>
        <begin position="91"/>
        <end position="113"/>
    </location>
</feature>
<dbReference type="GO" id="GO:0000271">
    <property type="term" value="P:polysaccharide biosynthetic process"/>
    <property type="evidence" value="ECO:0007669"/>
    <property type="project" value="InterPro"/>
</dbReference>
<keyword evidence="6" id="KW-0413">Isomerase</keyword>
<feature type="domain" description="GtrA/DPMS transmembrane" evidence="8">
    <location>
        <begin position="32"/>
        <end position="145"/>
    </location>
</feature>
<dbReference type="InterPro" id="IPR013785">
    <property type="entry name" value="Aldolase_TIM"/>
</dbReference>
<dbReference type="eggNOG" id="COG2246">
    <property type="taxonomic scope" value="Bacteria"/>
</dbReference>
<feature type="transmembrane region" description="Helical" evidence="7">
    <location>
        <begin position="119"/>
        <end position="140"/>
    </location>
</feature>
<evidence type="ECO:0000256" key="7">
    <source>
        <dbReference type="SAM" id="Phobius"/>
    </source>
</evidence>
<dbReference type="Pfam" id="PF04138">
    <property type="entry name" value="GtrA_DPMS_TM"/>
    <property type="match status" value="1"/>
</dbReference>
<dbReference type="GO" id="GO:0016020">
    <property type="term" value="C:membrane"/>
    <property type="evidence" value="ECO:0007669"/>
    <property type="project" value="UniProtKB-SubCell"/>
</dbReference>
<dbReference type="KEGG" id="psl:Psta_4572"/>
<keyword evidence="5 7" id="KW-0472">Membrane</keyword>
<dbReference type="Gene3D" id="3.20.20.70">
    <property type="entry name" value="Aldolase class I"/>
    <property type="match status" value="1"/>
</dbReference>
<gene>
    <name evidence="9" type="ordered locus">Psta_4572</name>
</gene>
<dbReference type="STRING" id="530564.Psta_4572"/>
<proteinExistence type="predicted"/>
<dbReference type="GO" id="GO:0016857">
    <property type="term" value="F:racemase and epimerase activity, acting on carbohydrates and derivatives"/>
    <property type="evidence" value="ECO:0007669"/>
    <property type="project" value="InterPro"/>
</dbReference>
<evidence type="ECO:0000259" key="8">
    <source>
        <dbReference type="Pfam" id="PF04138"/>
    </source>
</evidence>
<organism evidence="9 10">
    <name type="scientific">Pirellula staleyi (strain ATCC 27377 / DSM 6068 / ICPB 4128)</name>
    <name type="common">Pirella staleyi</name>
    <dbReference type="NCBI Taxonomy" id="530564"/>
    <lineage>
        <taxon>Bacteria</taxon>
        <taxon>Pseudomonadati</taxon>
        <taxon>Planctomycetota</taxon>
        <taxon>Planctomycetia</taxon>
        <taxon>Pirellulales</taxon>
        <taxon>Pirellulaceae</taxon>
        <taxon>Pirellula</taxon>
    </lineage>
</organism>
<dbReference type="PANTHER" id="PTHR11749">
    <property type="entry name" value="RIBULOSE-5-PHOSPHATE-3-EPIMERASE"/>
    <property type="match status" value="1"/>
</dbReference>
<comment type="subcellular location">
    <subcellularLocation>
        <location evidence="1">Membrane</location>
        <topology evidence="1">Multi-pass membrane protein</topology>
    </subcellularLocation>
</comment>
<keyword evidence="4 7" id="KW-1133">Transmembrane helix</keyword>
<keyword evidence="3" id="KW-0479">Metal-binding</keyword>
<evidence type="ECO:0000256" key="2">
    <source>
        <dbReference type="ARBA" id="ARBA00022692"/>
    </source>
</evidence>
<protein>
    <submittedName>
        <fullName evidence="9">Ribulose-phosphate 3-epimerase</fullName>
    </submittedName>
</protein>
<evidence type="ECO:0000256" key="3">
    <source>
        <dbReference type="ARBA" id="ARBA00022723"/>
    </source>
</evidence>
<evidence type="ECO:0000256" key="1">
    <source>
        <dbReference type="ARBA" id="ARBA00004141"/>
    </source>
</evidence>
<reference evidence="9 10" key="1">
    <citation type="journal article" date="2009" name="Stand. Genomic Sci.">
        <title>Complete genome sequence of Pirellula staleyi type strain (ATCC 27377).</title>
        <authorList>
            <person name="Clum A."/>
            <person name="Tindall B.J."/>
            <person name="Sikorski J."/>
            <person name="Ivanova N."/>
            <person name="Mavrommatis K."/>
            <person name="Lucas S."/>
            <person name="Glavina del Rio T."/>
            <person name="Nolan M."/>
            <person name="Chen F."/>
            <person name="Tice H."/>
            <person name="Pitluck S."/>
            <person name="Cheng J.F."/>
            <person name="Chertkov O."/>
            <person name="Brettin T."/>
            <person name="Han C."/>
            <person name="Detter J.C."/>
            <person name="Kuske C."/>
            <person name="Bruce D."/>
            <person name="Goodwin L."/>
            <person name="Ovchinikova G."/>
            <person name="Pati A."/>
            <person name="Mikhailova N."/>
            <person name="Chen A."/>
            <person name="Palaniappan K."/>
            <person name="Land M."/>
            <person name="Hauser L."/>
            <person name="Chang Y.J."/>
            <person name="Jeffries C.D."/>
            <person name="Chain P."/>
            <person name="Rohde M."/>
            <person name="Goker M."/>
            <person name="Bristow J."/>
            <person name="Eisen J.A."/>
            <person name="Markowitz V."/>
            <person name="Hugenholtz P."/>
            <person name="Kyrpides N.C."/>
            <person name="Klenk H.P."/>
            <person name="Lapidus A."/>
        </authorList>
    </citation>
    <scope>NUCLEOTIDE SEQUENCE [LARGE SCALE GENOMIC DNA]</scope>
    <source>
        <strain evidence="10">ATCC 27377 / DSM 6068 / ICPB 4128</strain>
    </source>
</reference>
<accession>D2R711</accession>
<dbReference type="GO" id="GO:0046872">
    <property type="term" value="F:metal ion binding"/>
    <property type="evidence" value="ECO:0007669"/>
    <property type="project" value="UniProtKB-KW"/>
</dbReference>
<name>D2R711_PIRSD</name>
<dbReference type="InterPro" id="IPR000056">
    <property type="entry name" value="Ribul_P_3_epim-like"/>
</dbReference>
<evidence type="ECO:0000313" key="10">
    <source>
        <dbReference type="Proteomes" id="UP000001887"/>
    </source>
</evidence>
<feature type="transmembrane region" description="Helical" evidence="7">
    <location>
        <begin position="57"/>
        <end position="79"/>
    </location>
</feature>
<dbReference type="EMBL" id="CP001848">
    <property type="protein sequence ID" value="ADB19214.1"/>
    <property type="molecule type" value="Genomic_DNA"/>
</dbReference>
<evidence type="ECO:0000256" key="4">
    <source>
        <dbReference type="ARBA" id="ARBA00022989"/>
    </source>
</evidence>
<sequence length="363" mass="40920" precursor="true">MRRPLSPAIPWRTNLRRFATMISWRYRHLGVFLIVGLASLVLEAVLIESLLPQNWPWVMRASLAFVVGMLIAAVVNVQFNFQVTPSRQLRAILVYGIVSLVSLSLNLGLAYALRLFEVMPYSIGRLVASGALCGVIYIVHRRWTFHRLSRNLGLAIYLNSDRPGPHELEHLRDACDHVHFDLIDRTLDPNAAPIDSSRIAAAREHWTWQPLVLHIMSRTPLRWTEELGPQVDTVLFHPDGEDDPLDVIARARELSLRVGVVWHGAMRFSDLLRFLPMVDYVMVLGIERPGQSGQPIREEAIAIATELVNLENRYHFQTMFDGGVSLATLPRIPSRILVSSSAVTSAQHPLRAALMLMEGIAET</sequence>
<evidence type="ECO:0000256" key="5">
    <source>
        <dbReference type="ARBA" id="ARBA00023136"/>
    </source>
</evidence>
<dbReference type="InterPro" id="IPR011060">
    <property type="entry name" value="RibuloseP-bd_barrel"/>
</dbReference>
<evidence type="ECO:0000313" key="9">
    <source>
        <dbReference type="EMBL" id="ADB19214.1"/>
    </source>
</evidence>
<dbReference type="eggNOG" id="COG0036">
    <property type="taxonomic scope" value="Bacteria"/>
</dbReference>
<keyword evidence="10" id="KW-1185">Reference proteome</keyword>
<dbReference type="HOGENOM" id="CLU_762566_0_0_0"/>
<dbReference type="Proteomes" id="UP000001887">
    <property type="component" value="Chromosome"/>
</dbReference>